<evidence type="ECO:0000259" key="7">
    <source>
        <dbReference type="PROSITE" id="PS50011"/>
    </source>
</evidence>
<dbReference type="InterPro" id="IPR006016">
    <property type="entry name" value="UspA"/>
</dbReference>
<dbReference type="GO" id="GO:0004672">
    <property type="term" value="F:protein kinase activity"/>
    <property type="evidence" value="ECO:0007669"/>
    <property type="project" value="InterPro"/>
</dbReference>
<dbReference type="InterPro" id="IPR001245">
    <property type="entry name" value="Ser-Thr/Tyr_kinase_cat_dom"/>
</dbReference>
<feature type="compositionally biased region" description="Polar residues" evidence="6">
    <location>
        <begin position="262"/>
        <end position="271"/>
    </location>
</feature>
<keyword evidence="5" id="KW-0067">ATP-binding</keyword>
<feature type="region of interest" description="Disordered" evidence="6">
    <location>
        <begin position="253"/>
        <end position="285"/>
    </location>
</feature>
<reference evidence="8 9" key="1">
    <citation type="submission" date="2020-08" db="EMBL/GenBank/DDBJ databases">
        <title>Plant Genome Project.</title>
        <authorList>
            <person name="Zhang R.-G."/>
        </authorList>
    </citation>
    <scope>NUCLEOTIDE SEQUENCE [LARGE SCALE GENOMIC DNA]</scope>
    <source>
        <tissue evidence="8">Rhizome</tissue>
    </source>
</reference>
<proteinExistence type="predicted"/>
<evidence type="ECO:0000313" key="8">
    <source>
        <dbReference type="EMBL" id="KAG6486766.1"/>
    </source>
</evidence>
<dbReference type="EC" id="2.3.2.27" evidence="2"/>
<comment type="catalytic activity">
    <reaction evidence="1">
        <text>S-ubiquitinyl-[E2 ubiquitin-conjugating enzyme]-L-cysteine + [acceptor protein]-L-lysine = [E2 ubiquitin-conjugating enzyme]-L-cysteine + N(6)-ubiquitinyl-[acceptor protein]-L-lysine.</text>
        <dbReference type="EC" id="2.3.2.27"/>
    </reaction>
</comment>
<dbReference type="OrthoDB" id="4062651at2759"/>
<dbReference type="PROSITE" id="PS00108">
    <property type="entry name" value="PROTEIN_KINASE_ST"/>
    <property type="match status" value="1"/>
</dbReference>
<keyword evidence="4" id="KW-0833">Ubl conjugation pathway</keyword>
<dbReference type="PROSITE" id="PS50011">
    <property type="entry name" value="PROTEIN_KINASE_DOM"/>
    <property type="match status" value="1"/>
</dbReference>
<gene>
    <name evidence="8" type="ORF">ZIOFF_055346</name>
</gene>
<dbReference type="Proteomes" id="UP000734854">
    <property type="component" value="Unassembled WGS sequence"/>
</dbReference>
<name>A0A8J5FFS0_ZINOF</name>
<dbReference type="FunFam" id="3.30.200.20:FF:000162">
    <property type="entry name" value="Adenine nucleotide alpha hydrolase-like domain kinase"/>
    <property type="match status" value="1"/>
</dbReference>
<evidence type="ECO:0000256" key="4">
    <source>
        <dbReference type="ARBA" id="ARBA00022786"/>
    </source>
</evidence>
<dbReference type="EMBL" id="JACMSC010000015">
    <property type="protein sequence ID" value="KAG6486766.1"/>
    <property type="molecule type" value="Genomic_DNA"/>
</dbReference>
<comment type="caution">
    <text evidence="8">The sequence shown here is derived from an EMBL/GenBank/DDBJ whole genome shotgun (WGS) entry which is preliminary data.</text>
</comment>
<dbReference type="InterPro" id="IPR008271">
    <property type="entry name" value="Ser/Thr_kinase_AS"/>
</dbReference>
<dbReference type="PANTHER" id="PTHR45647">
    <property type="entry name" value="OS02G0152300 PROTEIN"/>
    <property type="match status" value="1"/>
</dbReference>
<evidence type="ECO:0000256" key="2">
    <source>
        <dbReference type="ARBA" id="ARBA00012483"/>
    </source>
</evidence>
<evidence type="ECO:0000256" key="5">
    <source>
        <dbReference type="ARBA" id="ARBA00022840"/>
    </source>
</evidence>
<accession>A0A8J5FFS0</accession>
<evidence type="ECO:0000256" key="1">
    <source>
        <dbReference type="ARBA" id="ARBA00000900"/>
    </source>
</evidence>
<dbReference type="AlphaFoldDB" id="A0A8J5FFS0"/>
<sequence>MDILSSSLPSSDESNPWRPAIAVAIDKSKNSQQTFKWAVDHLLFGDTKSIVPIHVRSPKADGPVKTGRSSGSEWKIVQEDAEAAEIFLPYRALCARKDLQMKKVVLEGWDVPRAIVDYVVANRIQSVVLGANNRNALMRFLNPDIPTCLMKGLPDWCGVYVIYKGKLLTSRTAKVRLAAAKVDDVPPRRSLQLDPTPSQSLPQLDCSVGQFDTRSMHSTPRESSIAPVRIAPVRIRHLRSISGEDVDLARKMDESELGNEESCPSRTSFSSAVPVRDQGGRRSAGDELRRLRLELKQTTEMCNAALKEAIMAQDEAEELQRMKIEEVRKVESVRQSEETALALAAVEKSKCKAALEVADAAQRIAELEVKRRLNAESKARSRAAAKEQHQSLLRSDLRCRRYSIDEIEVATSFFSPSLKIGEGGYGPVFRGVLDHTPVAVKILRPDAAQGRRQFQQEVEILSSIRHPNMVLLLGACPEYGCLVYEYMDYGSLEDRLFRRGNTPPIPWPARFKIAVEIATALLFLHQAKPEPLVHRDLKPANILLDRNYVSKIGDVGLARLVPAAVADDVTQCRMTSTAGTLCYIDPEYQQSGMLCVQSDVYSLGVLLLQIITARGPMGLTRHVELAIERGALAEMLDGAITDWPAEETISFAKLALKCAELRRKDRPDLSKAILPELSRLSRIGQEFEAKRFKLFDGDVCAIPNTLRGASNAPPLCK</sequence>
<evidence type="ECO:0000256" key="6">
    <source>
        <dbReference type="SAM" id="MobiDB-lite"/>
    </source>
</evidence>
<keyword evidence="9" id="KW-1185">Reference proteome</keyword>
<feature type="domain" description="Protein kinase" evidence="7">
    <location>
        <begin position="414"/>
        <end position="677"/>
    </location>
</feature>
<protein>
    <recommendedName>
        <fullName evidence="2">RING-type E3 ubiquitin transferase</fullName>
        <ecNumber evidence="2">2.3.2.27</ecNumber>
    </recommendedName>
</protein>
<dbReference type="CDD" id="cd01989">
    <property type="entry name" value="USP_STK_Ubox_N"/>
    <property type="match status" value="1"/>
</dbReference>
<dbReference type="GO" id="GO:0061630">
    <property type="term" value="F:ubiquitin protein ligase activity"/>
    <property type="evidence" value="ECO:0007669"/>
    <property type="project" value="UniProtKB-EC"/>
</dbReference>
<dbReference type="Pfam" id="PF00582">
    <property type="entry name" value="Usp"/>
    <property type="match status" value="1"/>
</dbReference>
<dbReference type="InterPro" id="IPR000719">
    <property type="entry name" value="Prot_kinase_dom"/>
</dbReference>
<evidence type="ECO:0000256" key="3">
    <source>
        <dbReference type="ARBA" id="ARBA00022741"/>
    </source>
</evidence>
<dbReference type="SMART" id="SM00220">
    <property type="entry name" value="S_TKc"/>
    <property type="match status" value="1"/>
</dbReference>
<dbReference type="InterPro" id="IPR051348">
    <property type="entry name" value="U-box_ubiquitin_ligases"/>
</dbReference>
<evidence type="ECO:0000313" key="9">
    <source>
        <dbReference type="Proteomes" id="UP000734854"/>
    </source>
</evidence>
<dbReference type="GO" id="GO:0005524">
    <property type="term" value="F:ATP binding"/>
    <property type="evidence" value="ECO:0007669"/>
    <property type="project" value="UniProtKB-KW"/>
</dbReference>
<organism evidence="8 9">
    <name type="scientific">Zingiber officinale</name>
    <name type="common">Ginger</name>
    <name type="synonym">Amomum zingiber</name>
    <dbReference type="NCBI Taxonomy" id="94328"/>
    <lineage>
        <taxon>Eukaryota</taxon>
        <taxon>Viridiplantae</taxon>
        <taxon>Streptophyta</taxon>
        <taxon>Embryophyta</taxon>
        <taxon>Tracheophyta</taxon>
        <taxon>Spermatophyta</taxon>
        <taxon>Magnoliopsida</taxon>
        <taxon>Liliopsida</taxon>
        <taxon>Zingiberales</taxon>
        <taxon>Zingiberaceae</taxon>
        <taxon>Zingiber</taxon>
    </lineage>
</organism>
<dbReference type="Pfam" id="PF07714">
    <property type="entry name" value="PK_Tyr_Ser-Thr"/>
    <property type="match status" value="1"/>
</dbReference>
<dbReference type="PANTHER" id="PTHR45647:SF93">
    <property type="entry name" value="KINASE WITH ADENINE NUCLEOTIDE ALPHA HYDROLASES-LIKE DOMAIN-CONTAINING PROTEIN"/>
    <property type="match status" value="1"/>
</dbReference>
<keyword evidence="3" id="KW-0547">Nucleotide-binding</keyword>